<dbReference type="InterPro" id="IPR050147">
    <property type="entry name" value="Ser/Thr_Dehydratase"/>
</dbReference>
<dbReference type="InterPro" id="IPR001926">
    <property type="entry name" value="TrpB-like_PALP"/>
</dbReference>
<dbReference type="PANTHER" id="PTHR48078">
    <property type="entry name" value="THREONINE DEHYDRATASE, MITOCHONDRIAL-RELATED"/>
    <property type="match status" value="1"/>
</dbReference>
<protein>
    <submittedName>
        <fullName evidence="6">Pyridoxal-phosphate dependent enzyme</fullName>
    </submittedName>
</protein>
<dbReference type="Proteomes" id="UP000831786">
    <property type="component" value="Chromosome"/>
</dbReference>
<dbReference type="PANTHER" id="PTHR48078:SF6">
    <property type="entry name" value="L-THREONINE DEHYDRATASE CATABOLIC TDCB"/>
    <property type="match status" value="1"/>
</dbReference>
<dbReference type="InterPro" id="IPR000634">
    <property type="entry name" value="Ser/Thr_deHydtase_PyrdxlP-BS"/>
</dbReference>
<evidence type="ECO:0000259" key="5">
    <source>
        <dbReference type="Pfam" id="PF00291"/>
    </source>
</evidence>
<feature type="region of interest" description="Disordered" evidence="4">
    <location>
        <begin position="16"/>
        <end position="54"/>
    </location>
</feature>
<keyword evidence="7" id="KW-1185">Reference proteome</keyword>
<proteinExistence type="predicted"/>
<keyword evidence="2" id="KW-0663">Pyridoxal phosphate</keyword>
<evidence type="ECO:0000256" key="3">
    <source>
        <dbReference type="ARBA" id="ARBA00023239"/>
    </source>
</evidence>
<accession>A0ABY4FKZ2</accession>
<dbReference type="SUPFAM" id="SSF53686">
    <property type="entry name" value="Tryptophan synthase beta subunit-like PLP-dependent enzymes"/>
    <property type="match status" value="1"/>
</dbReference>
<dbReference type="RefSeq" id="WP_244727478.1">
    <property type="nucleotide sequence ID" value="NZ_CP095045.1"/>
</dbReference>
<sequence>MTPAYVDPADGRRYPLAVPRWRGDPAAGGPEAGGAARGPLRITPHAGLGSGEPETGARGVWRYRAALPVEVPEPISLGEGGTPLVPLPWAGAGVLGKLEWCSPTGSFKDRGASVMLSVLRAQGVDAVIEDSSGNGGAAVAAYAAAGGMRAAVFAPASTSPAKLVQARAHGARIELVDGPREAAQAAAIAAAERGEGCYASHNWQAFFLEGTKLLAYEIWEDLGRRAPDCVVLPVGAGSSLLGCAIGFGELLRSGRISRLPRLYAAQPLHCSPLDAAHRAPGAAPRPVLPTVAEGTAIARPLRLRDMLDAVRESAGGTVAVSEAGIRAAHAALAARGLYVEPTSATAAAGLAELRASGDIGAGETAILVLTGSGLKTAA</sequence>
<evidence type="ECO:0000313" key="6">
    <source>
        <dbReference type="EMBL" id="UOQ56931.1"/>
    </source>
</evidence>
<evidence type="ECO:0000256" key="4">
    <source>
        <dbReference type="SAM" id="MobiDB-lite"/>
    </source>
</evidence>
<dbReference type="Pfam" id="PF00291">
    <property type="entry name" value="PALP"/>
    <property type="match status" value="1"/>
</dbReference>
<organism evidence="6 7">
    <name type="scientific">Leucobacter allii</name>
    <dbReference type="NCBI Taxonomy" id="2932247"/>
    <lineage>
        <taxon>Bacteria</taxon>
        <taxon>Bacillati</taxon>
        <taxon>Actinomycetota</taxon>
        <taxon>Actinomycetes</taxon>
        <taxon>Micrococcales</taxon>
        <taxon>Microbacteriaceae</taxon>
        <taxon>Leucobacter</taxon>
    </lineage>
</organism>
<dbReference type="InterPro" id="IPR036052">
    <property type="entry name" value="TrpB-like_PALP_sf"/>
</dbReference>
<reference evidence="6 7" key="1">
    <citation type="submission" date="2022-04" db="EMBL/GenBank/DDBJ databases">
        <title>Leucobacter sp. isolated from rhizosphere of garlic.</title>
        <authorList>
            <person name="Won M."/>
            <person name="Lee C.-M."/>
            <person name="Woen H.-Y."/>
            <person name="Kwon S.-W."/>
        </authorList>
    </citation>
    <scope>NUCLEOTIDE SEQUENCE [LARGE SCALE GENOMIC DNA]</scope>
    <source>
        <strain evidence="6 7">H21R-40</strain>
    </source>
</reference>
<evidence type="ECO:0000313" key="7">
    <source>
        <dbReference type="Proteomes" id="UP000831786"/>
    </source>
</evidence>
<gene>
    <name evidence="6" type="ORF">MUN78_14870</name>
</gene>
<dbReference type="PROSITE" id="PS00165">
    <property type="entry name" value="DEHYDRATASE_SER_THR"/>
    <property type="match status" value="1"/>
</dbReference>
<evidence type="ECO:0000256" key="2">
    <source>
        <dbReference type="ARBA" id="ARBA00022898"/>
    </source>
</evidence>
<name>A0ABY4FKZ2_9MICO</name>
<dbReference type="EMBL" id="CP095045">
    <property type="protein sequence ID" value="UOQ56931.1"/>
    <property type="molecule type" value="Genomic_DNA"/>
</dbReference>
<evidence type="ECO:0000256" key="1">
    <source>
        <dbReference type="ARBA" id="ARBA00001933"/>
    </source>
</evidence>
<keyword evidence="3" id="KW-0456">Lyase</keyword>
<comment type="cofactor">
    <cofactor evidence="1">
        <name>pyridoxal 5'-phosphate</name>
        <dbReference type="ChEBI" id="CHEBI:597326"/>
    </cofactor>
</comment>
<dbReference type="Gene3D" id="3.40.50.1100">
    <property type="match status" value="2"/>
</dbReference>
<feature type="domain" description="Tryptophan synthase beta chain-like PALP" evidence="5">
    <location>
        <begin position="75"/>
        <end position="371"/>
    </location>
</feature>